<dbReference type="InterPro" id="IPR000659">
    <property type="entry name" value="Pyridox_Oxase"/>
</dbReference>
<keyword evidence="3" id="KW-0288">FMN</keyword>
<reference evidence="7 9" key="1">
    <citation type="submission" date="2019-07" db="EMBL/GenBank/DDBJ databases">
        <title>Whole genome shotgun sequence of Frigoribacterium faeni NBRC 103066.</title>
        <authorList>
            <person name="Hosoyama A."/>
            <person name="Uohara A."/>
            <person name="Ohji S."/>
            <person name="Ichikawa N."/>
        </authorList>
    </citation>
    <scope>NUCLEOTIDE SEQUENCE [LARGE SCALE GENOMIC DNA]</scope>
    <source>
        <strain evidence="7 9">NBRC 103066</strain>
    </source>
</reference>
<evidence type="ECO:0000256" key="4">
    <source>
        <dbReference type="ARBA" id="ARBA00023002"/>
    </source>
</evidence>
<comment type="cofactor">
    <cofactor evidence="1">
        <name>FMN</name>
        <dbReference type="ChEBI" id="CHEBI:58210"/>
    </cofactor>
</comment>
<dbReference type="Proteomes" id="UP000522688">
    <property type="component" value="Unassembled WGS sequence"/>
</dbReference>
<reference evidence="8 10" key="2">
    <citation type="submission" date="2020-07" db="EMBL/GenBank/DDBJ databases">
        <title>Sequencing the genomes of 1000 actinobacteria strains.</title>
        <authorList>
            <person name="Klenk H.-P."/>
        </authorList>
    </citation>
    <scope>NUCLEOTIDE SEQUENCE [LARGE SCALE GENOMIC DNA]</scope>
    <source>
        <strain evidence="8 10">DSM 10309</strain>
    </source>
</reference>
<dbReference type="EMBL" id="JACGWW010000002">
    <property type="protein sequence ID" value="MBA8813675.1"/>
    <property type="molecule type" value="Genomic_DNA"/>
</dbReference>
<feature type="compositionally biased region" description="Low complexity" evidence="5">
    <location>
        <begin position="1"/>
        <end position="22"/>
    </location>
</feature>
<evidence type="ECO:0000256" key="2">
    <source>
        <dbReference type="ARBA" id="ARBA00022630"/>
    </source>
</evidence>
<dbReference type="AlphaFoldDB" id="A0A7W3PIR4"/>
<dbReference type="Gene3D" id="2.30.110.10">
    <property type="entry name" value="Electron Transport, Fmn-binding Protein, Chain A"/>
    <property type="match status" value="1"/>
</dbReference>
<dbReference type="Proteomes" id="UP000321154">
    <property type="component" value="Unassembled WGS sequence"/>
</dbReference>
<accession>A0A7W3PIR4</accession>
<evidence type="ECO:0000259" key="6">
    <source>
        <dbReference type="Pfam" id="PF01243"/>
    </source>
</evidence>
<evidence type="ECO:0000313" key="8">
    <source>
        <dbReference type="EMBL" id="MBA8813675.1"/>
    </source>
</evidence>
<evidence type="ECO:0000313" key="7">
    <source>
        <dbReference type="EMBL" id="GEK83320.1"/>
    </source>
</evidence>
<dbReference type="EMBL" id="BJUV01000014">
    <property type="protein sequence ID" value="GEK83320.1"/>
    <property type="molecule type" value="Genomic_DNA"/>
</dbReference>
<evidence type="ECO:0000256" key="5">
    <source>
        <dbReference type="SAM" id="MobiDB-lite"/>
    </source>
</evidence>
<dbReference type="PANTHER" id="PTHR10851">
    <property type="entry name" value="PYRIDOXINE-5-PHOSPHATE OXIDASE"/>
    <property type="match status" value="1"/>
</dbReference>
<dbReference type="InterPro" id="IPR011576">
    <property type="entry name" value="Pyridox_Oxase_N"/>
</dbReference>
<evidence type="ECO:0000313" key="10">
    <source>
        <dbReference type="Proteomes" id="UP000522688"/>
    </source>
</evidence>
<comment type="caution">
    <text evidence="8">The sequence shown here is derived from an EMBL/GenBank/DDBJ whole genome shotgun (WGS) entry which is preliminary data.</text>
</comment>
<dbReference type="RefSeq" id="WP_167627318.1">
    <property type="nucleotide sequence ID" value="NZ_BAAAHR010000008.1"/>
</dbReference>
<dbReference type="EC" id="1.4.3.5" evidence="8"/>
<keyword evidence="2" id="KW-0285">Flavoprotein</keyword>
<name>A0A7W3PIR4_9MICO</name>
<evidence type="ECO:0000256" key="3">
    <source>
        <dbReference type="ARBA" id="ARBA00022643"/>
    </source>
</evidence>
<dbReference type="PANTHER" id="PTHR10851:SF0">
    <property type="entry name" value="PYRIDOXINE-5'-PHOSPHATE OXIDASE"/>
    <property type="match status" value="1"/>
</dbReference>
<organism evidence="8 10">
    <name type="scientific">Frigoribacterium faeni</name>
    <dbReference type="NCBI Taxonomy" id="145483"/>
    <lineage>
        <taxon>Bacteria</taxon>
        <taxon>Bacillati</taxon>
        <taxon>Actinomycetota</taxon>
        <taxon>Actinomycetes</taxon>
        <taxon>Micrococcales</taxon>
        <taxon>Microbacteriaceae</taxon>
        <taxon>Frigoribacterium</taxon>
    </lineage>
</organism>
<dbReference type="GO" id="GO:0008615">
    <property type="term" value="P:pyridoxine biosynthetic process"/>
    <property type="evidence" value="ECO:0007669"/>
    <property type="project" value="InterPro"/>
</dbReference>
<dbReference type="SUPFAM" id="SSF50475">
    <property type="entry name" value="FMN-binding split barrel"/>
    <property type="match status" value="1"/>
</dbReference>
<dbReference type="Pfam" id="PF01243">
    <property type="entry name" value="PNPOx_N"/>
    <property type="match status" value="1"/>
</dbReference>
<protein>
    <submittedName>
        <fullName evidence="8">Pyridoxamine 5'-phosphate oxidase</fullName>
        <ecNumber evidence="8">1.4.3.5</ecNumber>
    </submittedName>
</protein>
<feature type="domain" description="Pyridoxamine 5'-phosphate oxidase N-terminal" evidence="6">
    <location>
        <begin position="52"/>
        <end position="134"/>
    </location>
</feature>
<keyword evidence="9" id="KW-1185">Reference proteome</keyword>
<proteinExistence type="predicted"/>
<dbReference type="GO" id="GO:0004733">
    <property type="term" value="F:pyridoxamine phosphate oxidase activity"/>
    <property type="evidence" value="ECO:0007669"/>
    <property type="project" value="UniProtKB-EC"/>
</dbReference>
<evidence type="ECO:0000313" key="9">
    <source>
        <dbReference type="Proteomes" id="UP000321154"/>
    </source>
</evidence>
<gene>
    <name evidence="7" type="primary">pdxH</name>
    <name evidence="8" type="ORF">FB463_001924</name>
    <name evidence="7" type="ORF">FFA01_16290</name>
</gene>
<feature type="region of interest" description="Disordered" evidence="5">
    <location>
        <begin position="1"/>
        <end position="34"/>
    </location>
</feature>
<keyword evidence="4 8" id="KW-0560">Oxidoreductase</keyword>
<sequence length="218" mass="23648">MNPSAGSGPVAVAGSPGAAPGTSPGPVPAPVPDDAWALLTDWLPADDDPDRPQITLSTVDPDGGPDARTVLLSSFDRDGFAFHTDAASRKAAQLEADPRVAVTVLWPGFTRQIVVRGVAARADDDRIARAYRARSPYLQQLAWLNSHDFAALPLDERRARWAAFEREHPDGFEQPTGWTGFVVRPTRLTFWTSAPDTASRRREWSLGPDGWAHAYRAG</sequence>
<evidence type="ECO:0000256" key="1">
    <source>
        <dbReference type="ARBA" id="ARBA00001917"/>
    </source>
</evidence>
<dbReference type="InterPro" id="IPR012349">
    <property type="entry name" value="Split_barrel_FMN-bd"/>
</dbReference>
<dbReference type="GO" id="GO:0010181">
    <property type="term" value="F:FMN binding"/>
    <property type="evidence" value="ECO:0007669"/>
    <property type="project" value="InterPro"/>
</dbReference>